<keyword evidence="4 8" id="KW-1133">Transmembrane helix</keyword>
<evidence type="ECO:0000313" key="10">
    <source>
        <dbReference type="EMBL" id="MFD1223278.1"/>
    </source>
</evidence>
<evidence type="ECO:0000256" key="3">
    <source>
        <dbReference type="ARBA" id="ARBA00022692"/>
    </source>
</evidence>
<comment type="caution">
    <text evidence="10">The sequence shown here is derived from an EMBL/GenBank/DDBJ whole genome shotgun (WGS) entry which is preliminary data.</text>
</comment>
<evidence type="ECO:0000259" key="9">
    <source>
        <dbReference type="Pfam" id="PF02687"/>
    </source>
</evidence>
<keyword evidence="2" id="KW-1003">Cell membrane</keyword>
<evidence type="ECO:0000256" key="2">
    <source>
        <dbReference type="ARBA" id="ARBA00022475"/>
    </source>
</evidence>
<keyword evidence="11" id="KW-1185">Reference proteome</keyword>
<dbReference type="InterPro" id="IPR050250">
    <property type="entry name" value="Macrolide_Exporter_MacB"/>
</dbReference>
<feature type="transmembrane region" description="Helical" evidence="8">
    <location>
        <begin position="399"/>
        <end position="424"/>
    </location>
</feature>
<evidence type="ECO:0000256" key="1">
    <source>
        <dbReference type="ARBA" id="ARBA00004651"/>
    </source>
</evidence>
<evidence type="ECO:0000256" key="4">
    <source>
        <dbReference type="ARBA" id="ARBA00022989"/>
    </source>
</evidence>
<dbReference type="InterPro" id="IPR003838">
    <property type="entry name" value="ABC3_permease_C"/>
</dbReference>
<feature type="transmembrane region" description="Helical" evidence="8">
    <location>
        <begin position="834"/>
        <end position="859"/>
    </location>
</feature>
<feature type="compositionally biased region" description="Gly residues" evidence="7">
    <location>
        <begin position="603"/>
        <end position="635"/>
    </location>
</feature>
<feature type="transmembrane region" description="Helical" evidence="8">
    <location>
        <begin position="347"/>
        <end position="373"/>
    </location>
</feature>
<keyword evidence="5 8" id="KW-0472">Membrane</keyword>
<name>A0ABW3UQS2_9BACL</name>
<reference evidence="11" key="1">
    <citation type="journal article" date="2019" name="Int. J. Syst. Evol. Microbiol.">
        <title>The Global Catalogue of Microorganisms (GCM) 10K type strain sequencing project: providing services to taxonomists for standard genome sequencing and annotation.</title>
        <authorList>
            <consortium name="The Broad Institute Genomics Platform"/>
            <consortium name="The Broad Institute Genome Sequencing Center for Infectious Disease"/>
            <person name="Wu L."/>
            <person name="Ma J."/>
        </authorList>
    </citation>
    <scope>NUCLEOTIDE SEQUENCE [LARGE SCALE GENOMIC DNA]</scope>
    <source>
        <strain evidence="11">CCUG 53270</strain>
    </source>
</reference>
<evidence type="ECO:0000313" key="11">
    <source>
        <dbReference type="Proteomes" id="UP001597180"/>
    </source>
</evidence>
<feature type="domain" description="ABC3 transporter permease C-terminal" evidence="9">
    <location>
        <begin position="842"/>
        <end position="961"/>
    </location>
</feature>
<feature type="transmembrane region" description="Helical" evidence="8">
    <location>
        <begin position="445"/>
        <end position="462"/>
    </location>
</feature>
<dbReference type="RefSeq" id="WP_345590552.1">
    <property type="nucleotide sequence ID" value="NZ_BAABJG010000022.1"/>
</dbReference>
<dbReference type="Proteomes" id="UP001597180">
    <property type="component" value="Unassembled WGS sequence"/>
</dbReference>
<gene>
    <name evidence="10" type="ORF">ACFQ4B_24470</name>
</gene>
<evidence type="ECO:0000256" key="7">
    <source>
        <dbReference type="SAM" id="MobiDB-lite"/>
    </source>
</evidence>
<organism evidence="10 11">
    <name type="scientific">Paenibacillus vulneris</name>
    <dbReference type="NCBI Taxonomy" id="1133364"/>
    <lineage>
        <taxon>Bacteria</taxon>
        <taxon>Bacillati</taxon>
        <taxon>Bacillota</taxon>
        <taxon>Bacilli</taxon>
        <taxon>Bacillales</taxon>
        <taxon>Paenibacillaceae</taxon>
        <taxon>Paenibacillus</taxon>
    </lineage>
</organism>
<dbReference type="EMBL" id="JBHTLU010000034">
    <property type="protein sequence ID" value="MFD1223278.1"/>
    <property type="molecule type" value="Genomic_DNA"/>
</dbReference>
<comment type="subcellular location">
    <subcellularLocation>
        <location evidence="1">Cell membrane</location>
        <topology evidence="1">Multi-pass membrane protein</topology>
    </subcellularLocation>
</comment>
<feature type="transmembrane region" description="Helical" evidence="8">
    <location>
        <begin position="297"/>
        <end position="319"/>
    </location>
</feature>
<accession>A0ABW3UQS2</accession>
<dbReference type="PANTHER" id="PTHR30572:SF4">
    <property type="entry name" value="ABC TRANSPORTER PERMEASE YTRF"/>
    <property type="match status" value="1"/>
</dbReference>
<dbReference type="PANTHER" id="PTHR30572">
    <property type="entry name" value="MEMBRANE COMPONENT OF TRANSPORTER-RELATED"/>
    <property type="match status" value="1"/>
</dbReference>
<evidence type="ECO:0000256" key="8">
    <source>
        <dbReference type="SAM" id="Phobius"/>
    </source>
</evidence>
<keyword evidence="3 8" id="KW-0812">Transmembrane</keyword>
<sequence>MPMLRFLYRKMWNTRWLTLSSLVGLIMAVAFTTSIPMYSDGSLKRVVSKSLEEKSGGLPAGSVLIRYQAAGSERAELDALKDADQYITNDIPKDIQFPYQAFVRSYSIRASQLAPEDPAKVDPSKKRQMTLLAQNALKDQVELKQGQWFSEQVQNGVVEAVILEEAMYRNDIHVGDVFNYPISGGLGIAPVKVKVVGTIVPKNDQDPYWFQGMEGVINSFFMSEAGFEEYILKNKKIPLNLANWYYAFDLKEIQTSQLSPLESKLERLDIILYQKLKNTRVDLSFIPILQEFKTQSLQLQILLFTLAAPMIAMVFYYIVMNSRQSLERQRSVIAVLRSRGGSTKQIIGIYLLEGLLLGLAAMIVGPVLGWFMAKSIGSSSGFLAFVDRKAVPVGVSREALLYGAAAVLIALLASVIPAIVYARASIVSYKQKLARSDRAPFWQKWFLDVLLIGLVGYGYYLFDQRQVLSVQTGLTTDQLQVHPLLFFVPALSIIALGLFFLRIFPWLLRLWNWLGKRFLPVPVYLTLTQLSRSAQSYYPLMLLLILTLGLGVYNSSAARTIDLNSTDRILYNYGTDVVIQAAWDGVSDEMPQDQSNGQNNGNNGSGSAGGNQGNGNNGNGGGNPSPGGGSGGGNGMEEPPPKLRFVEPPFIIFQQLEGVEHAARVLRTKGNVVMSGKTLGQGMVMGIDNVDFSKVFWYRKDLFKVHPNAYLNLLGTYEQAVIIPTSFAEKHHIKEGDIISISIQQQQVEFVVVATVPYWPSQYPDQMPFFIANLDYIYDQAPITPYEVWLKMKDGAKVAPIMEELAKKQIQIASVKDVRNELITQKKHPARGGVFGILSLGFLVSVFISLIGYILYWFFNLSSRVVQFGVLRAMGLSRRQLTGMLLLEQGFTAGLSIALGIGIGKLTSYLFLPFLQTAENVKMQVPPFQVVFNARDTDQLYVVVAFMMLTGAGLLFLHIRRLRVHQAVKLGEEK</sequence>
<evidence type="ECO:0000256" key="6">
    <source>
        <dbReference type="ARBA" id="ARBA00038076"/>
    </source>
</evidence>
<evidence type="ECO:0000256" key="5">
    <source>
        <dbReference type="ARBA" id="ARBA00023136"/>
    </source>
</evidence>
<protein>
    <submittedName>
        <fullName evidence="10">FtsX-like permease family protein</fullName>
    </submittedName>
</protein>
<feature type="region of interest" description="Disordered" evidence="7">
    <location>
        <begin position="588"/>
        <end position="641"/>
    </location>
</feature>
<feature type="transmembrane region" description="Helical" evidence="8">
    <location>
        <begin position="482"/>
        <end position="508"/>
    </location>
</feature>
<dbReference type="Pfam" id="PF02687">
    <property type="entry name" value="FtsX"/>
    <property type="match status" value="2"/>
</dbReference>
<feature type="domain" description="ABC3 transporter permease C-terminal" evidence="9">
    <location>
        <begin position="309"/>
        <end position="425"/>
    </location>
</feature>
<comment type="similarity">
    <text evidence="6">Belongs to the ABC-4 integral membrane protein family.</text>
</comment>
<proteinExistence type="inferred from homology"/>
<feature type="transmembrane region" description="Helical" evidence="8">
    <location>
        <begin position="940"/>
        <end position="959"/>
    </location>
</feature>
<feature type="transmembrane region" description="Helical" evidence="8">
    <location>
        <begin position="537"/>
        <end position="556"/>
    </location>
</feature>